<dbReference type="SUPFAM" id="SSF158472">
    <property type="entry name" value="HAMP domain-like"/>
    <property type="match status" value="1"/>
</dbReference>
<dbReference type="InterPro" id="IPR003661">
    <property type="entry name" value="HisK_dim/P_dom"/>
</dbReference>
<dbReference type="GO" id="GO:0000155">
    <property type="term" value="F:phosphorelay sensor kinase activity"/>
    <property type="evidence" value="ECO:0007669"/>
    <property type="project" value="InterPro"/>
</dbReference>
<protein>
    <recommendedName>
        <fullName evidence="3">histidine kinase</fullName>
        <ecNumber evidence="3">2.7.13.3</ecNumber>
    </recommendedName>
</protein>
<dbReference type="CDD" id="cd06225">
    <property type="entry name" value="HAMP"/>
    <property type="match status" value="1"/>
</dbReference>
<dbReference type="Pfam" id="PF00672">
    <property type="entry name" value="HAMP"/>
    <property type="match status" value="1"/>
</dbReference>
<dbReference type="Gene3D" id="3.30.565.10">
    <property type="entry name" value="Histidine kinase-like ATPase, C-terminal domain"/>
    <property type="match status" value="1"/>
</dbReference>
<dbReference type="CDD" id="cd00082">
    <property type="entry name" value="HisKA"/>
    <property type="match status" value="1"/>
</dbReference>
<dbReference type="GO" id="GO:0005886">
    <property type="term" value="C:plasma membrane"/>
    <property type="evidence" value="ECO:0007669"/>
    <property type="project" value="UniProtKB-SubCell"/>
</dbReference>
<dbReference type="InterPro" id="IPR003660">
    <property type="entry name" value="HAMP_dom"/>
</dbReference>
<dbReference type="InterPro" id="IPR005467">
    <property type="entry name" value="His_kinase_dom"/>
</dbReference>
<evidence type="ECO:0000256" key="4">
    <source>
        <dbReference type="ARBA" id="ARBA00022553"/>
    </source>
</evidence>
<comment type="caution">
    <text evidence="14">The sequence shown here is derived from an EMBL/GenBank/DDBJ whole genome shotgun (WGS) entry which is preliminary data.</text>
</comment>
<dbReference type="InterPro" id="IPR050428">
    <property type="entry name" value="TCS_sensor_his_kinase"/>
</dbReference>
<evidence type="ECO:0000256" key="5">
    <source>
        <dbReference type="ARBA" id="ARBA00022679"/>
    </source>
</evidence>
<dbReference type="PANTHER" id="PTHR45436">
    <property type="entry name" value="SENSOR HISTIDINE KINASE YKOH"/>
    <property type="match status" value="1"/>
</dbReference>
<accession>A0A918ZYX9</accession>
<gene>
    <name evidence="14" type="primary">cutS</name>
    <name evidence="14" type="ORF">GCM10014715_33060</name>
</gene>
<dbReference type="Pfam" id="PF00512">
    <property type="entry name" value="HisKA"/>
    <property type="match status" value="1"/>
</dbReference>
<evidence type="ECO:0000259" key="13">
    <source>
        <dbReference type="PROSITE" id="PS50885"/>
    </source>
</evidence>
<evidence type="ECO:0000313" key="15">
    <source>
        <dbReference type="Proteomes" id="UP000641386"/>
    </source>
</evidence>
<comment type="catalytic activity">
    <reaction evidence="1">
        <text>ATP + protein L-histidine = ADP + protein N-phospho-L-histidine.</text>
        <dbReference type="EC" id="2.7.13.3"/>
    </reaction>
</comment>
<dbReference type="SMART" id="SM00387">
    <property type="entry name" value="HATPase_c"/>
    <property type="match status" value="1"/>
</dbReference>
<reference evidence="14" key="2">
    <citation type="submission" date="2020-09" db="EMBL/GenBank/DDBJ databases">
        <authorList>
            <person name="Sun Q."/>
            <person name="Ohkuma M."/>
        </authorList>
    </citation>
    <scope>NUCLEOTIDE SEQUENCE</scope>
    <source>
        <strain evidence="14">JCM 3302</strain>
    </source>
</reference>
<dbReference type="AlphaFoldDB" id="A0A918ZYX9"/>
<evidence type="ECO:0000256" key="2">
    <source>
        <dbReference type="ARBA" id="ARBA00004236"/>
    </source>
</evidence>
<feature type="domain" description="Histidine kinase" evidence="12">
    <location>
        <begin position="172"/>
        <end position="394"/>
    </location>
</feature>
<dbReference type="SMART" id="SM00388">
    <property type="entry name" value="HisKA"/>
    <property type="match status" value="1"/>
</dbReference>
<evidence type="ECO:0000259" key="12">
    <source>
        <dbReference type="PROSITE" id="PS50109"/>
    </source>
</evidence>
<evidence type="ECO:0000256" key="3">
    <source>
        <dbReference type="ARBA" id="ARBA00012438"/>
    </source>
</evidence>
<dbReference type="InterPro" id="IPR036890">
    <property type="entry name" value="HATPase_C_sf"/>
</dbReference>
<keyword evidence="5" id="KW-0808">Transferase</keyword>
<evidence type="ECO:0000256" key="9">
    <source>
        <dbReference type="ARBA" id="ARBA00023012"/>
    </source>
</evidence>
<dbReference type="CDD" id="cd00075">
    <property type="entry name" value="HATPase"/>
    <property type="match status" value="1"/>
</dbReference>
<feature type="domain" description="HAMP" evidence="13">
    <location>
        <begin position="111"/>
        <end position="164"/>
    </location>
</feature>
<comment type="subcellular location">
    <subcellularLocation>
        <location evidence="2">Cell membrane</location>
    </subcellularLocation>
</comment>
<evidence type="ECO:0000256" key="10">
    <source>
        <dbReference type="ARBA" id="ARBA00023136"/>
    </source>
</evidence>
<dbReference type="PROSITE" id="PS50109">
    <property type="entry name" value="HIS_KIN"/>
    <property type="match status" value="1"/>
</dbReference>
<dbReference type="RefSeq" id="WP_189900929.1">
    <property type="nucleotide sequence ID" value="NZ_BNBC01000013.1"/>
</dbReference>
<dbReference type="SUPFAM" id="SSF47384">
    <property type="entry name" value="Homodimeric domain of signal transducing histidine kinase"/>
    <property type="match status" value="1"/>
</dbReference>
<keyword evidence="9" id="KW-0902">Two-component regulatory system</keyword>
<reference evidence="14" key="1">
    <citation type="journal article" date="2014" name="Int. J. Syst. Evol. Microbiol.">
        <title>Complete genome sequence of Corynebacterium casei LMG S-19264T (=DSM 44701T), isolated from a smear-ripened cheese.</title>
        <authorList>
            <consortium name="US DOE Joint Genome Institute (JGI-PGF)"/>
            <person name="Walter F."/>
            <person name="Albersmeier A."/>
            <person name="Kalinowski J."/>
            <person name="Ruckert C."/>
        </authorList>
    </citation>
    <scope>NUCLEOTIDE SEQUENCE</scope>
    <source>
        <strain evidence="14">JCM 3302</strain>
    </source>
</reference>
<evidence type="ECO:0000313" key="14">
    <source>
        <dbReference type="EMBL" id="GHE75515.1"/>
    </source>
</evidence>
<name>A0A918ZYX9_9ACTN</name>
<organism evidence="14 15">
    <name type="scientific">Streptomyces spiralis</name>
    <dbReference type="NCBI Taxonomy" id="66376"/>
    <lineage>
        <taxon>Bacteria</taxon>
        <taxon>Bacillati</taxon>
        <taxon>Actinomycetota</taxon>
        <taxon>Actinomycetes</taxon>
        <taxon>Kitasatosporales</taxon>
        <taxon>Streptomycetaceae</taxon>
        <taxon>Streptomyces</taxon>
    </lineage>
</organism>
<feature type="transmembrane region" description="Helical" evidence="11">
    <location>
        <begin position="21"/>
        <end position="44"/>
    </location>
</feature>
<dbReference type="InterPro" id="IPR003594">
    <property type="entry name" value="HATPase_dom"/>
</dbReference>
<sequence>MAAELGSSVRSVHRRSVRWRFTTLYAGLFLASAIAMLAVVGLVAGGTYRAAPAPDNRPGALSSAAQARIASLEHQLAQAHSRQVDQLLLGSGVGLVVMGLLSVAMGWYAAGRVLRPLRAMTVATRRISADSLHERLAVPGPHDELRDLGETIDALLERLEQAFAAQRRFVADASHELRTPLATMRASMDVALAKPGPVPEQTRALARRVRTELDQVDRLLDGLLALARAQHGVQLPDVEAVPLDVLATAALAERASLASAKGLVVDAGCAREGSGVWARGSRTLLRRMVENLLDNAIVHNRPGGWIRVTTSADGADVRLVVENTGPVLTQDQMAYLVRPFRRLGAERTGGGIGAGSGLGLAIVAAVADAHGGTLDLRARAEGGLRATVTLFGASEAETVA</sequence>
<keyword evidence="15" id="KW-1185">Reference proteome</keyword>
<keyword evidence="8 11" id="KW-1133">Transmembrane helix</keyword>
<evidence type="ECO:0000256" key="6">
    <source>
        <dbReference type="ARBA" id="ARBA00022692"/>
    </source>
</evidence>
<dbReference type="PANTHER" id="PTHR45436:SF1">
    <property type="entry name" value="SENSOR PROTEIN QSEC"/>
    <property type="match status" value="1"/>
</dbReference>
<dbReference type="InterPro" id="IPR036097">
    <property type="entry name" value="HisK_dim/P_sf"/>
</dbReference>
<keyword evidence="4" id="KW-0597">Phosphoprotein</keyword>
<keyword evidence="6 11" id="KW-0812">Transmembrane</keyword>
<keyword evidence="7" id="KW-0418">Kinase</keyword>
<dbReference type="Proteomes" id="UP000641386">
    <property type="component" value="Unassembled WGS sequence"/>
</dbReference>
<dbReference type="PROSITE" id="PS50885">
    <property type="entry name" value="HAMP"/>
    <property type="match status" value="1"/>
</dbReference>
<dbReference type="EC" id="2.7.13.3" evidence="3"/>
<proteinExistence type="predicted"/>
<keyword evidence="10 11" id="KW-0472">Membrane</keyword>
<dbReference type="PRINTS" id="PR00344">
    <property type="entry name" value="BCTRLSENSOR"/>
</dbReference>
<feature type="transmembrane region" description="Helical" evidence="11">
    <location>
        <begin position="87"/>
        <end position="110"/>
    </location>
</feature>
<dbReference type="InterPro" id="IPR004358">
    <property type="entry name" value="Sig_transdc_His_kin-like_C"/>
</dbReference>
<evidence type="ECO:0000256" key="8">
    <source>
        <dbReference type="ARBA" id="ARBA00022989"/>
    </source>
</evidence>
<dbReference type="SMART" id="SM00304">
    <property type="entry name" value="HAMP"/>
    <property type="match status" value="1"/>
</dbReference>
<dbReference type="Gene3D" id="6.10.340.10">
    <property type="match status" value="1"/>
</dbReference>
<dbReference type="SUPFAM" id="SSF55874">
    <property type="entry name" value="ATPase domain of HSP90 chaperone/DNA topoisomerase II/histidine kinase"/>
    <property type="match status" value="1"/>
</dbReference>
<dbReference type="Pfam" id="PF02518">
    <property type="entry name" value="HATPase_c"/>
    <property type="match status" value="1"/>
</dbReference>
<evidence type="ECO:0000256" key="7">
    <source>
        <dbReference type="ARBA" id="ARBA00022777"/>
    </source>
</evidence>
<dbReference type="Gene3D" id="1.10.287.130">
    <property type="match status" value="1"/>
</dbReference>
<evidence type="ECO:0000256" key="1">
    <source>
        <dbReference type="ARBA" id="ARBA00000085"/>
    </source>
</evidence>
<dbReference type="EMBL" id="BNBC01000013">
    <property type="protein sequence ID" value="GHE75515.1"/>
    <property type="molecule type" value="Genomic_DNA"/>
</dbReference>
<evidence type="ECO:0000256" key="11">
    <source>
        <dbReference type="SAM" id="Phobius"/>
    </source>
</evidence>